<dbReference type="PANTHER" id="PTHR22838:SF0">
    <property type="entry name" value="WD REPEAT-CONTAINING PROTEIN 26"/>
    <property type="match status" value="1"/>
</dbReference>
<dbReference type="InterPro" id="IPR001680">
    <property type="entry name" value="WD40_rpt"/>
</dbReference>
<dbReference type="GO" id="GO:0034657">
    <property type="term" value="C:GID complex"/>
    <property type="evidence" value="ECO:0007669"/>
    <property type="project" value="TreeGrafter"/>
</dbReference>
<accession>A0A9N9AFX6</accession>
<feature type="repeat" description="WD" evidence="3">
    <location>
        <begin position="610"/>
        <end position="651"/>
    </location>
</feature>
<keyword evidence="8" id="KW-1185">Reference proteome</keyword>
<evidence type="ECO:0000313" key="8">
    <source>
        <dbReference type="Proteomes" id="UP000789572"/>
    </source>
</evidence>
<evidence type="ECO:0000313" key="7">
    <source>
        <dbReference type="EMBL" id="CAG8531099.1"/>
    </source>
</evidence>
<feature type="repeat" description="WD" evidence="3">
    <location>
        <begin position="694"/>
        <end position="728"/>
    </location>
</feature>
<feature type="repeat" description="WD" evidence="3">
    <location>
        <begin position="652"/>
        <end position="693"/>
    </location>
</feature>
<evidence type="ECO:0000256" key="1">
    <source>
        <dbReference type="ARBA" id="ARBA00022574"/>
    </source>
</evidence>
<dbReference type="Pfam" id="PF24487">
    <property type="entry name" value="NDC80_loop"/>
    <property type="match status" value="1"/>
</dbReference>
<keyword evidence="4" id="KW-0175">Coiled coil</keyword>
<dbReference type="InterPro" id="IPR051350">
    <property type="entry name" value="WD_repeat-ST_regulator"/>
</dbReference>
<dbReference type="Pfam" id="PF21889">
    <property type="entry name" value="TPR1-like_2nd"/>
    <property type="match status" value="1"/>
</dbReference>
<dbReference type="PROSITE" id="PS50082">
    <property type="entry name" value="WD_REPEATS_2"/>
    <property type="match status" value="4"/>
</dbReference>
<keyword evidence="2" id="KW-0677">Repeat</keyword>
<feature type="non-terminal residue" evidence="7">
    <location>
        <position position="1"/>
    </location>
</feature>
<feature type="coiled-coil region" evidence="4">
    <location>
        <begin position="74"/>
        <end position="133"/>
    </location>
</feature>
<dbReference type="InterPro" id="IPR054080">
    <property type="entry name" value="TPR1-like_2nd"/>
</dbReference>
<dbReference type="PANTHER" id="PTHR22838">
    <property type="entry name" value="WD REPEAT PROTEIN 26-RELATED"/>
    <property type="match status" value="1"/>
</dbReference>
<dbReference type="EMBL" id="CAJVPJ010000499">
    <property type="protein sequence ID" value="CAG8531099.1"/>
    <property type="molecule type" value="Genomic_DNA"/>
</dbReference>
<evidence type="ECO:0000256" key="2">
    <source>
        <dbReference type="ARBA" id="ARBA00022737"/>
    </source>
</evidence>
<dbReference type="CDD" id="cd00200">
    <property type="entry name" value="WD40"/>
    <property type="match status" value="1"/>
</dbReference>
<dbReference type="PROSITE" id="PS50897">
    <property type="entry name" value="CTLH"/>
    <property type="match status" value="1"/>
</dbReference>
<dbReference type="InterPro" id="IPR019775">
    <property type="entry name" value="WD40_repeat_CS"/>
</dbReference>
<dbReference type="SUPFAM" id="SSF50978">
    <property type="entry name" value="WD40 repeat-like"/>
    <property type="match status" value="1"/>
</dbReference>
<dbReference type="Gene3D" id="2.130.10.10">
    <property type="entry name" value="YVTN repeat-like/Quinoprotein amine dehydrogenase"/>
    <property type="match status" value="1"/>
</dbReference>
<feature type="domain" description="CTLH" evidence="6">
    <location>
        <begin position="444"/>
        <end position="501"/>
    </location>
</feature>
<dbReference type="SMART" id="SM00320">
    <property type="entry name" value="WD40"/>
    <property type="match status" value="7"/>
</dbReference>
<name>A0A9N9AFX6_9GLOM</name>
<dbReference type="InterPro" id="IPR006594">
    <property type="entry name" value="LisH"/>
</dbReference>
<sequence>SAEVNENEILLEKNTETTTTLIQKFNNRATCIGIIPRSAQYAKGEDYEIRLNKNVEKLEDMTNINITNAIVPLLSDLRNELNKEYNELQTKQADLDHEIQKQKDAIATKQSGLEEISRQINDLNIAYEEEKTAMDQEAETSAEYLSTTAAKLKHLKIHGAKSLTETQQEYQQIQIECDRMELEYNSKIELANKLCAAIEENQLKMRQQIKSSSQKRAVSSSSTAMDFFLQITPPYHKTLKVRKDRRVPIQHSPILERDSHSRRARSRSHSTSSTQHSSPLTIANSASAAVSTTYSNPAISTEASASYSSLLTSPLDTSPVLHNDEIQRQTRSVHRRDEFEEFPNSNSDEELHRAKRPRIEGLNTEAKINMRINQNENGVGGSANGVSHVSNGDTKECANGQAVIKKNENSRKKELVRLIVQSLQDMGYSQSASLLERESECKLESQAVAQFREGVLKGDWDLVESLLPTLELDQSKDAVVVKFLIREQKYLELLETRQLWEALTVLREELTPLNHNIPRRHVLSSAEDLKRRADWDGAKGNSRQKLLLQLQKYISPSVMVPEHRLETLLDQALMLQRIQCLYHNSDDHITLYSDHNCDRSQFPTVTTHIFDQHKDEVWYVAFSNGGKYLASASRDKTAIVWSLESWELVHILEDHEDYVSFLSWSPDDSMLLTCGQDNLLKLWDTKTGKCLITMSEHKDAVTACAWLPDGKSFISGCQDKVTILWSLDGHILHRWTGTRLMDLAINKEGTRMVAICHSMKIHIYNLITKMEEEPIEETAHVTSVCLSDDCRYALVNLATSEIHLWDIEEKHLVRKYFGQKQGKFVIRSCFGGLGQGFVVSGSEDSNIYAWNRQHTTLLEVLSGHRGIVNSVNWNPVDPHMFASAGDDHTIRIWGISDPADRKEKITTA</sequence>
<dbReference type="InterPro" id="IPR006595">
    <property type="entry name" value="CTLH_C"/>
</dbReference>
<dbReference type="PROSITE" id="PS50896">
    <property type="entry name" value="LISH"/>
    <property type="match status" value="1"/>
</dbReference>
<gene>
    <name evidence="7" type="ORF">POCULU_LOCUS4063</name>
</gene>
<dbReference type="InterPro" id="IPR015943">
    <property type="entry name" value="WD40/YVTN_repeat-like_dom_sf"/>
</dbReference>
<dbReference type="PROSITE" id="PS50294">
    <property type="entry name" value="WD_REPEATS_REGION"/>
    <property type="match status" value="4"/>
</dbReference>
<feature type="compositionally biased region" description="Low complexity" evidence="5">
    <location>
        <begin position="269"/>
        <end position="278"/>
    </location>
</feature>
<protein>
    <submittedName>
        <fullName evidence="7">8476_t:CDS:1</fullName>
    </submittedName>
</protein>
<dbReference type="Pfam" id="PF23627">
    <property type="entry name" value="LisH_WDR26"/>
    <property type="match status" value="1"/>
</dbReference>
<dbReference type="OrthoDB" id="972532at2759"/>
<dbReference type="Pfam" id="PF00400">
    <property type="entry name" value="WD40"/>
    <property type="match status" value="4"/>
</dbReference>
<dbReference type="InterPro" id="IPR057091">
    <property type="entry name" value="NDC80_loop"/>
</dbReference>
<keyword evidence="1 3" id="KW-0853">WD repeat</keyword>
<feature type="repeat" description="WD" evidence="3">
    <location>
        <begin position="861"/>
        <end position="903"/>
    </location>
</feature>
<evidence type="ECO:0000256" key="5">
    <source>
        <dbReference type="SAM" id="MobiDB-lite"/>
    </source>
</evidence>
<organism evidence="7 8">
    <name type="scientific">Paraglomus occultum</name>
    <dbReference type="NCBI Taxonomy" id="144539"/>
    <lineage>
        <taxon>Eukaryota</taxon>
        <taxon>Fungi</taxon>
        <taxon>Fungi incertae sedis</taxon>
        <taxon>Mucoromycota</taxon>
        <taxon>Glomeromycotina</taxon>
        <taxon>Glomeromycetes</taxon>
        <taxon>Paraglomerales</taxon>
        <taxon>Paraglomeraceae</taxon>
        <taxon>Paraglomus</taxon>
    </lineage>
</organism>
<dbReference type="SMART" id="SM00667">
    <property type="entry name" value="LisH"/>
    <property type="match status" value="1"/>
</dbReference>
<reference evidence="7" key="1">
    <citation type="submission" date="2021-06" db="EMBL/GenBank/DDBJ databases">
        <authorList>
            <person name="Kallberg Y."/>
            <person name="Tangrot J."/>
            <person name="Rosling A."/>
        </authorList>
    </citation>
    <scope>NUCLEOTIDE SEQUENCE</scope>
    <source>
        <strain evidence="7">IA702</strain>
    </source>
</reference>
<comment type="caution">
    <text evidence="7">The sequence shown here is derived from an EMBL/GenBank/DDBJ whole genome shotgun (WGS) entry which is preliminary data.</text>
</comment>
<dbReference type="Proteomes" id="UP000789572">
    <property type="component" value="Unassembled WGS sequence"/>
</dbReference>
<evidence type="ECO:0000256" key="3">
    <source>
        <dbReference type="PROSITE-ProRule" id="PRU00221"/>
    </source>
</evidence>
<evidence type="ECO:0000256" key="4">
    <source>
        <dbReference type="SAM" id="Coils"/>
    </source>
</evidence>
<feature type="region of interest" description="Disordered" evidence="5">
    <location>
        <begin position="242"/>
        <end position="282"/>
    </location>
</feature>
<evidence type="ECO:0000259" key="6">
    <source>
        <dbReference type="PROSITE" id="PS50897"/>
    </source>
</evidence>
<dbReference type="InterPro" id="IPR036322">
    <property type="entry name" value="WD40_repeat_dom_sf"/>
</dbReference>
<dbReference type="AlphaFoldDB" id="A0A9N9AFX6"/>
<dbReference type="GO" id="GO:0043161">
    <property type="term" value="P:proteasome-mediated ubiquitin-dependent protein catabolic process"/>
    <property type="evidence" value="ECO:0007669"/>
    <property type="project" value="TreeGrafter"/>
</dbReference>
<dbReference type="PROSITE" id="PS00678">
    <property type="entry name" value="WD_REPEATS_1"/>
    <property type="match status" value="1"/>
</dbReference>
<proteinExistence type="predicted"/>
<feature type="region of interest" description="Disordered" evidence="5">
    <location>
        <begin position="314"/>
        <end position="360"/>
    </location>
</feature>